<accession>A0A1E3I3Q3</accession>
<keyword evidence="3" id="KW-1185">Reference proteome</keyword>
<organism evidence="2 3">
    <name type="scientific">Cryptococcus wingfieldii CBS 7118</name>
    <dbReference type="NCBI Taxonomy" id="1295528"/>
    <lineage>
        <taxon>Eukaryota</taxon>
        <taxon>Fungi</taxon>
        <taxon>Dikarya</taxon>
        <taxon>Basidiomycota</taxon>
        <taxon>Agaricomycotina</taxon>
        <taxon>Tremellomycetes</taxon>
        <taxon>Tremellales</taxon>
        <taxon>Cryptococcaceae</taxon>
        <taxon>Cryptococcus</taxon>
    </lineage>
</organism>
<dbReference type="GeneID" id="30196929"/>
<proteinExistence type="predicted"/>
<dbReference type="Proteomes" id="UP000094819">
    <property type="component" value="Unassembled WGS sequence"/>
</dbReference>
<feature type="region of interest" description="Disordered" evidence="1">
    <location>
        <begin position="79"/>
        <end position="129"/>
    </location>
</feature>
<dbReference type="AlphaFoldDB" id="A0A1E3I3Q3"/>
<evidence type="ECO:0000313" key="3">
    <source>
        <dbReference type="Proteomes" id="UP000094819"/>
    </source>
</evidence>
<comment type="caution">
    <text evidence="2">The sequence shown here is derived from an EMBL/GenBank/DDBJ whole genome shotgun (WGS) entry which is preliminary data.</text>
</comment>
<evidence type="ECO:0000256" key="1">
    <source>
        <dbReference type="SAM" id="MobiDB-lite"/>
    </source>
</evidence>
<gene>
    <name evidence="2" type="ORF">L198_07718</name>
</gene>
<dbReference type="RefSeq" id="XP_019028323.1">
    <property type="nucleotide sequence ID" value="XM_019179706.1"/>
</dbReference>
<dbReference type="OrthoDB" id="266663at2759"/>
<evidence type="ECO:0000313" key="2">
    <source>
        <dbReference type="EMBL" id="ODN82496.1"/>
    </source>
</evidence>
<dbReference type="EMBL" id="AWGH01000040">
    <property type="protein sequence ID" value="ODN82496.1"/>
    <property type="molecule type" value="Genomic_DNA"/>
</dbReference>
<feature type="compositionally biased region" description="Basic and acidic residues" evidence="1">
    <location>
        <begin position="120"/>
        <end position="129"/>
    </location>
</feature>
<dbReference type="InterPro" id="IPR029021">
    <property type="entry name" value="Prot-tyrosine_phosphatase-like"/>
</dbReference>
<reference evidence="2 3" key="1">
    <citation type="submission" date="2016-06" db="EMBL/GenBank/DDBJ databases">
        <title>Evolution of pathogenesis and genome organization in the Tremellales.</title>
        <authorList>
            <person name="Cuomo C."/>
            <person name="Litvintseva A."/>
            <person name="Heitman J."/>
            <person name="Chen Y."/>
            <person name="Sun S."/>
            <person name="Springer D."/>
            <person name="Dromer F."/>
            <person name="Young S."/>
            <person name="Zeng Q."/>
            <person name="Chapman S."/>
            <person name="Gujja S."/>
            <person name="Saif S."/>
            <person name="Birren B."/>
        </authorList>
    </citation>
    <scope>NUCLEOTIDE SEQUENCE [LARGE SCALE GENOMIC DNA]</scope>
    <source>
        <strain evidence="2 3">CBS 7118</strain>
    </source>
</reference>
<feature type="region of interest" description="Disordered" evidence="1">
    <location>
        <begin position="1"/>
        <end position="20"/>
    </location>
</feature>
<protein>
    <submittedName>
        <fullName evidence="2">Uncharacterized protein</fullName>
    </submittedName>
</protein>
<feature type="compositionally biased region" description="Polar residues" evidence="1">
    <location>
        <begin position="79"/>
        <end position="89"/>
    </location>
</feature>
<dbReference type="Gene3D" id="3.90.190.10">
    <property type="entry name" value="Protein tyrosine phosphatase superfamily"/>
    <property type="match status" value="1"/>
</dbReference>
<name>A0A1E3I3Q3_9TREE</name>
<feature type="compositionally biased region" description="Acidic residues" evidence="1">
    <location>
        <begin position="1"/>
        <end position="11"/>
    </location>
</feature>
<sequence>MGEHESDDETDTSVSELSAYVSAESSPMGSILFGCATSFEGAGGCKEEEKYKRAEELREAMTSALLCCRLSNASLHSLPQETEPLSTHSPPLPQREARQPTRVRTQSCGAKRPMVGQGQQREEEKWRKVEGDEKDVKMVVEEAVDNGVLLSPSESAKASVSTAQGGRMSASVPALSQADAHARNPTPAAVFGMVVKTNMVGQVEEGKRMMLGSRIDVPSLLFGFAPPSASAPNPSPLQSSFRDLHLYHPSPSPSVCSTPTQTKTLGKLLLSSCLGKLFRMDAPSKGRGPVCRGLATDLRRIKGEGVRALVCCLDVEELAFLEVPWETYRDVAVGAGLDVIR</sequence>